<dbReference type="Gramene" id="KQK88524">
    <property type="protein sequence ID" value="KQK88524"/>
    <property type="gene ID" value="SETIT_040634mg"/>
</dbReference>
<evidence type="ECO:0000313" key="1">
    <source>
        <dbReference type="EnsemblPlants" id="KQK88524"/>
    </source>
</evidence>
<dbReference type="AlphaFoldDB" id="K4ANY6"/>
<keyword evidence="2" id="KW-1185">Reference proteome</keyword>
<evidence type="ECO:0000313" key="2">
    <source>
        <dbReference type="Proteomes" id="UP000004995"/>
    </source>
</evidence>
<organism evidence="1 2">
    <name type="scientific">Setaria italica</name>
    <name type="common">Foxtail millet</name>
    <name type="synonym">Panicum italicum</name>
    <dbReference type="NCBI Taxonomy" id="4555"/>
    <lineage>
        <taxon>Eukaryota</taxon>
        <taxon>Viridiplantae</taxon>
        <taxon>Streptophyta</taxon>
        <taxon>Embryophyta</taxon>
        <taxon>Tracheophyta</taxon>
        <taxon>Spermatophyta</taxon>
        <taxon>Magnoliopsida</taxon>
        <taxon>Liliopsida</taxon>
        <taxon>Poales</taxon>
        <taxon>Poaceae</taxon>
        <taxon>PACMAD clade</taxon>
        <taxon>Panicoideae</taxon>
        <taxon>Panicodae</taxon>
        <taxon>Paniceae</taxon>
        <taxon>Cenchrinae</taxon>
        <taxon>Setaria</taxon>
    </lineage>
</organism>
<dbReference type="Proteomes" id="UP000004995">
    <property type="component" value="Unassembled WGS sequence"/>
</dbReference>
<reference evidence="1" key="2">
    <citation type="submission" date="2018-08" db="UniProtKB">
        <authorList>
            <consortium name="EnsemblPlants"/>
        </authorList>
    </citation>
    <scope>IDENTIFICATION</scope>
    <source>
        <strain evidence="1">Yugu1</strain>
    </source>
</reference>
<sequence length="32" mass="3805">MLSPERLRPSCIRYISIMWVEMVIHVVFEPGD</sequence>
<name>K4ANY6_SETIT</name>
<protein>
    <submittedName>
        <fullName evidence="1">Uncharacterized protein</fullName>
    </submittedName>
</protein>
<dbReference type="HOGENOM" id="CLU_3393110_0_0_1"/>
<reference evidence="2" key="1">
    <citation type="journal article" date="2012" name="Nat. Biotechnol.">
        <title>Reference genome sequence of the model plant Setaria.</title>
        <authorList>
            <person name="Bennetzen J.L."/>
            <person name="Schmutz J."/>
            <person name="Wang H."/>
            <person name="Percifield R."/>
            <person name="Hawkins J."/>
            <person name="Pontaroli A.C."/>
            <person name="Estep M."/>
            <person name="Feng L."/>
            <person name="Vaughn J.N."/>
            <person name="Grimwood J."/>
            <person name="Jenkins J."/>
            <person name="Barry K."/>
            <person name="Lindquist E."/>
            <person name="Hellsten U."/>
            <person name="Deshpande S."/>
            <person name="Wang X."/>
            <person name="Wu X."/>
            <person name="Mitros T."/>
            <person name="Triplett J."/>
            <person name="Yang X."/>
            <person name="Ye C.Y."/>
            <person name="Mauro-Herrera M."/>
            <person name="Wang L."/>
            <person name="Li P."/>
            <person name="Sharma M."/>
            <person name="Sharma R."/>
            <person name="Ronald P.C."/>
            <person name="Panaud O."/>
            <person name="Kellogg E.A."/>
            <person name="Brutnell T.P."/>
            <person name="Doust A.N."/>
            <person name="Tuskan G.A."/>
            <person name="Rokhsar D."/>
            <person name="Devos K.M."/>
        </authorList>
    </citation>
    <scope>NUCLEOTIDE SEQUENCE [LARGE SCALE GENOMIC DNA]</scope>
    <source>
        <strain evidence="2">cv. Yugu1</strain>
    </source>
</reference>
<accession>K4ANY6</accession>
<dbReference type="InParanoid" id="K4ANY6"/>
<dbReference type="EMBL" id="AGNK02005548">
    <property type="status" value="NOT_ANNOTATED_CDS"/>
    <property type="molecule type" value="Genomic_DNA"/>
</dbReference>
<dbReference type="EnsemblPlants" id="KQK88524">
    <property type="protein sequence ID" value="KQK88524"/>
    <property type="gene ID" value="SETIT_040634mg"/>
</dbReference>
<proteinExistence type="predicted"/>